<comment type="caution">
    <text evidence="1">The sequence shown here is derived from an EMBL/GenBank/DDBJ whole genome shotgun (WGS) entry which is preliminary data.</text>
</comment>
<dbReference type="HOGENOM" id="CLU_010194_44_8_11"/>
<dbReference type="EMBL" id="CANL01000024">
    <property type="protein sequence ID" value="CCM63899.1"/>
    <property type="molecule type" value="Genomic_DNA"/>
</dbReference>
<evidence type="ECO:0000313" key="2">
    <source>
        <dbReference type="Proteomes" id="UP000018291"/>
    </source>
</evidence>
<proteinExistence type="predicted"/>
<dbReference type="SUPFAM" id="SSF51735">
    <property type="entry name" value="NAD(P)-binding Rossmann-fold domains"/>
    <property type="match status" value="1"/>
</dbReference>
<reference evidence="1 2" key="1">
    <citation type="journal article" date="2013" name="ISME J.">
        <title>Metabolic model for the filamentous 'Candidatus Microthrix parvicella' based on genomic and metagenomic analyses.</title>
        <authorList>
            <person name="Jon McIlroy S."/>
            <person name="Kristiansen R."/>
            <person name="Albertsen M."/>
            <person name="Michael Karst S."/>
            <person name="Rossetti S."/>
            <person name="Lund Nielsen J."/>
            <person name="Tandoi V."/>
            <person name="James Seviour R."/>
            <person name="Nielsen P.H."/>
        </authorList>
    </citation>
    <scope>NUCLEOTIDE SEQUENCE [LARGE SCALE GENOMIC DNA]</scope>
    <source>
        <strain evidence="1 2">RN1</strain>
    </source>
</reference>
<name>R4YZ59_9ACTN</name>
<gene>
    <name evidence="1" type="ORF">BN381_300046</name>
</gene>
<dbReference type="InterPro" id="IPR002347">
    <property type="entry name" value="SDR_fam"/>
</dbReference>
<protein>
    <submittedName>
        <fullName evidence="1">Putative Dehydrogenase/reductase</fullName>
    </submittedName>
</protein>
<accession>R4YZ59</accession>
<keyword evidence="2" id="KW-1185">Reference proteome</keyword>
<dbReference type="AlphaFoldDB" id="R4YZ59"/>
<dbReference type="InterPro" id="IPR036291">
    <property type="entry name" value="NAD(P)-bd_dom_sf"/>
</dbReference>
<dbReference type="eggNOG" id="COG1028">
    <property type="taxonomic scope" value="Bacteria"/>
</dbReference>
<dbReference type="RefSeq" id="WP_012227212.1">
    <property type="nucleotide sequence ID" value="NZ_HG422565.1"/>
</dbReference>
<organism evidence="1 2">
    <name type="scientific">Candidatus Neomicrothrix parvicella RN1</name>
    <dbReference type="NCBI Taxonomy" id="1229780"/>
    <lineage>
        <taxon>Bacteria</taxon>
        <taxon>Bacillati</taxon>
        <taxon>Actinomycetota</taxon>
        <taxon>Acidimicrobiia</taxon>
        <taxon>Acidimicrobiales</taxon>
        <taxon>Microthrixaceae</taxon>
        <taxon>Candidatus Neomicrothrix</taxon>
    </lineage>
</organism>
<dbReference type="Pfam" id="PF00106">
    <property type="entry name" value="adh_short"/>
    <property type="match status" value="1"/>
</dbReference>
<dbReference type="InterPro" id="IPR052992">
    <property type="entry name" value="SDR_member_12"/>
</dbReference>
<dbReference type="STRING" id="1229780.BN381_300046"/>
<dbReference type="PANTHER" id="PTHR44656">
    <property type="entry name" value="DEHYDROGENASE/REDUCTASE SDR FAMILY MEMBER 12"/>
    <property type="match status" value="1"/>
</dbReference>
<dbReference type="PRINTS" id="PR00081">
    <property type="entry name" value="GDHRDH"/>
</dbReference>
<dbReference type="Proteomes" id="UP000018291">
    <property type="component" value="Unassembled WGS sequence"/>
</dbReference>
<sequence>MTAGSPKEVVRRVADGILEATVIGSFTEIGPMVRSRLFGWDPPDRLDGRVVVITGGTSGIGRAMAEGAFERGATVELIGRNAERGFGIVAAMTAGLAAGQPAPRFRRCDIGDLDDVGALAADLMADHPQIDVLAHVAGAIVAERTESAQGIEATWASMVVGPFLLTELLRPRLGRAAPGRVIWMTSGGMYLRSHSDDEQWLDRPYNGTFAYAEAKRAQVDLVAEFARQWPADEVVSHATHPGWVDTPGVTEQLAAFSKVMGPILRTPAHGADTALWLAAAPEALDHSGELWLDRQIRSDVRVPGTHTSDLDRARLWAKVAQQAHSGGAA</sequence>
<dbReference type="OrthoDB" id="3772961at2"/>
<dbReference type="PANTHER" id="PTHR44656:SF7">
    <property type="entry name" value="DEHYDROGENASE_REDUCTASE SDR FAMILY MEMBER 12"/>
    <property type="match status" value="1"/>
</dbReference>
<dbReference type="Gene3D" id="3.40.50.720">
    <property type="entry name" value="NAD(P)-binding Rossmann-like Domain"/>
    <property type="match status" value="1"/>
</dbReference>
<evidence type="ECO:0000313" key="1">
    <source>
        <dbReference type="EMBL" id="CCM63899.1"/>
    </source>
</evidence>